<comment type="subcellular location">
    <subcellularLocation>
        <location evidence="1">Cell membrane</location>
        <topology evidence="1">Multi-pass membrane protein</topology>
    </subcellularLocation>
</comment>
<feature type="transmembrane region" description="Helical" evidence="7">
    <location>
        <begin position="6"/>
        <end position="24"/>
    </location>
</feature>
<dbReference type="OrthoDB" id="9898021at2"/>
<organism evidence="8 9">
    <name type="scientific">Raineya orbicola</name>
    <dbReference type="NCBI Taxonomy" id="2016530"/>
    <lineage>
        <taxon>Bacteria</taxon>
        <taxon>Pseudomonadati</taxon>
        <taxon>Bacteroidota</taxon>
        <taxon>Cytophagia</taxon>
        <taxon>Cytophagales</taxon>
        <taxon>Raineyaceae</taxon>
        <taxon>Raineya</taxon>
    </lineage>
</organism>
<evidence type="ECO:0008006" key="10">
    <source>
        <dbReference type="Google" id="ProtNLM"/>
    </source>
</evidence>
<keyword evidence="3" id="KW-1003">Cell membrane</keyword>
<feature type="transmembrane region" description="Helical" evidence="7">
    <location>
        <begin position="93"/>
        <end position="116"/>
    </location>
</feature>
<evidence type="ECO:0000256" key="2">
    <source>
        <dbReference type="ARBA" id="ARBA00005779"/>
    </source>
</evidence>
<evidence type="ECO:0000256" key="1">
    <source>
        <dbReference type="ARBA" id="ARBA00004651"/>
    </source>
</evidence>
<name>A0A2N3IH45_9BACT</name>
<proteinExistence type="inferred from homology"/>
<keyword evidence="6 7" id="KW-0472">Membrane</keyword>
<dbReference type="RefSeq" id="WP_101358579.1">
    <property type="nucleotide sequence ID" value="NZ_NKXO01000018.1"/>
</dbReference>
<dbReference type="GO" id="GO:0005886">
    <property type="term" value="C:plasma membrane"/>
    <property type="evidence" value="ECO:0007669"/>
    <property type="project" value="UniProtKB-SubCell"/>
</dbReference>
<dbReference type="AlphaFoldDB" id="A0A2N3IH45"/>
<reference evidence="8 9" key="1">
    <citation type="submission" date="2017-06" db="EMBL/GenBank/DDBJ databases">
        <title>Raineya orbicola gen. nov., sp. nov. a slightly thermophilic bacterium of the phylum Bacteroidetes and the description of Raineyaceae fam. nov.</title>
        <authorList>
            <person name="Albuquerque L."/>
            <person name="Polonia A.R.M."/>
            <person name="Barroso C."/>
            <person name="Froufe H.J.C."/>
            <person name="Lage O."/>
            <person name="Lobo-Da-Cunha A."/>
            <person name="Egas C."/>
            <person name="Da Costa M.S."/>
        </authorList>
    </citation>
    <scope>NUCLEOTIDE SEQUENCE [LARGE SCALE GENOMIC DNA]</scope>
    <source>
        <strain evidence="8 9">SPSPC-11</strain>
    </source>
</reference>
<evidence type="ECO:0000313" key="9">
    <source>
        <dbReference type="Proteomes" id="UP000233387"/>
    </source>
</evidence>
<keyword evidence="5 7" id="KW-1133">Transmembrane helix</keyword>
<dbReference type="EMBL" id="NKXO01000018">
    <property type="protein sequence ID" value="PKQ69639.1"/>
    <property type="molecule type" value="Genomic_DNA"/>
</dbReference>
<comment type="caution">
    <text evidence="8">The sequence shown here is derived from an EMBL/GenBank/DDBJ whole genome shotgun (WGS) entry which is preliminary data.</text>
</comment>
<comment type="similarity">
    <text evidence="2">Belongs to the UPF0719 family.</text>
</comment>
<evidence type="ECO:0000256" key="4">
    <source>
        <dbReference type="ARBA" id="ARBA00022692"/>
    </source>
</evidence>
<evidence type="ECO:0000256" key="3">
    <source>
        <dbReference type="ARBA" id="ARBA00022475"/>
    </source>
</evidence>
<dbReference type="Pfam" id="PF03994">
    <property type="entry name" value="DUF350"/>
    <property type="match status" value="1"/>
</dbReference>
<evidence type="ECO:0000313" key="8">
    <source>
        <dbReference type="EMBL" id="PKQ69639.1"/>
    </source>
</evidence>
<feature type="transmembrane region" description="Helical" evidence="7">
    <location>
        <begin position="45"/>
        <end position="63"/>
    </location>
</feature>
<protein>
    <recommendedName>
        <fullName evidence="10">DUF350 domain-containing protein</fullName>
    </recommendedName>
</protein>
<evidence type="ECO:0000256" key="5">
    <source>
        <dbReference type="ARBA" id="ARBA00022989"/>
    </source>
</evidence>
<dbReference type="Proteomes" id="UP000233387">
    <property type="component" value="Unassembled WGS sequence"/>
</dbReference>
<evidence type="ECO:0000256" key="7">
    <source>
        <dbReference type="SAM" id="Phobius"/>
    </source>
</evidence>
<feature type="transmembrane region" description="Helical" evidence="7">
    <location>
        <begin position="136"/>
        <end position="159"/>
    </location>
</feature>
<dbReference type="InterPro" id="IPR007140">
    <property type="entry name" value="DUF350"/>
</dbReference>
<gene>
    <name evidence="8" type="ORF">Rain11_1311</name>
</gene>
<keyword evidence="4 7" id="KW-0812">Transmembrane</keyword>
<keyword evidence="9" id="KW-1185">Reference proteome</keyword>
<sequence length="172" mass="19425">MKISLFLAILHLIMTFLLAVLVTFSTTRIFIRFIRRKYQITPQNVSFAVLLASVIFSVGYIISGLGEPIFKAVNIIRTTETETTAVFFGALKYTLIFILLGYIFSFAVVVLGMYLFNFINTEIDELQEISQNNIAVGILVGTIIIVVSLFVKESIVFLIENLIPYPEMPIRT</sequence>
<accession>A0A2N3IH45</accession>
<evidence type="ECO:0000256" key="6">
    <source>
        <dbReference type="ARBA" id="ARBA00023136"/>
    </source>
</evidence>